<dbReference type="PANTHER" id="PTHR24252">
    <property type="entry name" value="ACROSIN-RELATED"/>
    <property type="match status" value="1"/>
</dbReference>
<feature type="disulfide bond" evidence="10">
    <location>
        <begin position="399"/>
        <end position="417"/>
    </location>
</feature>
<dbReference type="FunFam" id="4.10.400.10:FF:000034">
    <property type="entry name" value="Low-density lipoprotein receptor-related protein 2"/>
    <property type="match status" value="1"/>
</dbReference>
<comment type="caution">
    <text evidence="15">The sequence shown here is derived from an EMBL/GenBank/DDBJ whole genome shotgun (WGS) entry which is preliminary data.</text>
</comment>
<dbReference type="SMART" id="SM00192">
    <property type="entry name" value="LDLa"/>
    <property type="match status" value="6"/>
</dbReference>
<dbReference type="InterPro" id="IPR001190">
    <property type="entry name" value="SRCR"/>
</dbReference>
<dbReference type="CDD" id="cd00112">
    <property type="entry name" value="LDLa"/>
    <property type="match status" value="5"/>
</dbReference>
<evidence type="ECO:0000313" key="15">
    <source>
        <dbReference type="EMBL" id="CAL1532856.1"/>
    </source>
</evidence>
<name>A0AAV2HK04_LYMST</name>
<dbReference type="InterPro" id="IPR009003">
    <property type="entry name" value="Peptidase_S1_PA"/>
</dbReference>
<dbReference type="Pfam" id="PF15494">
    <property type="entry name" value="SRCR_2"/>
    <property type="match status" value="1"/>
</dbReference>
<feature type="disulfide bond" evidence="10">
    <location>
        <begin position="212"/>
        <end position="230"/>
    </location>
</feature>
<dbReference type="PRINTS" id="PR00261">
    <property type="entry name" value="LDLRECEPTOR"/>
</dbReference>
<feature type="disulfide bond" evidence="10">
    <location>
        <begin position="374"/>
        <end position="389"/>
    </location>
</feature>
<organism evidence="15 16">
    <name type="scientific">Lymnaea stagnalis</name>
    <name type="common">Great pond snail</name>
    <name type="synonym">Helix stagnalis</name>
    <dbReference type="NCBI Taxonomy" id="6523"/>
    <lineage>
        <taxon>Eukaryota</taxon>
        <taxon>Metazoa</taxon>
        <taxon>Spiralia</taxon>
        <taxon>Lophotrochozoa</taxon>
        <taxon>Mollusca</taxon>
        <taxon>Gastropoda</taxon>
        <taxon>Heterobranchia</taxon>
        <taxon>Euthyneura</taxon>
        <taxon>Panpulmonata</taxon>
        <taxon>Hygrophila</taxon>
        <taxon>Lymnaeoidea</taxon>
        <taxon>Lymnaeidae</taxon>
        <taxon>Lymnaea</taxon>
    </lineage>
</organism>
<evidence type="ECO:0000256" key="2">
    <source>
        <dbReference type="ARBA" id="ARBA00022525"/>
    </source>
</evidence>
<keyword evidence="9" id="KW-0325">Glycoprotein</keyword>
<dbReference type="GO" id="GO:0004252">
    <property type="term" value="F:serine-type endopeptidase activity"/>
    <property type="evidence" value="ECO:0007669"/>
    <property type="project" value="InterPro"/>
</dbReference>
<evidence type="ECO:0000256" key="11">
    <source>
        <dbReference type="RuleBase" id="RU363034"/>
    </source>
</evidence>
<dbReference type="InterPro" id="IPR033116">
    <property type="entry name" value="TRYPSIN_SER"/>
</dbReference>
<dbReference type="Pfam" id="PF00057">
    <property type="entry name" value="Ldl_recept_a"/>
    <property type="match status" value="4"/>
</dbReference>
<feature type="compositionally biased region" description="Low complexity" evidence="12">
    <location>
        <begin position="109"/>
        <end position="196"/>
    </location>
</feature>
<evidence type="ECO:0000256" key="12">
    <source>
        <dbReference type="SAM" id="MobiDB-lite"/>
    </source>
</evidence>
<feature type="transmembrane region" description="Helical" evidence="13">
    <location>
        <begin position="68"/>
        <end position="90"/>
    </location>
</feature>
<dbReference type="PROSITE" id="PS00134">
    <property type="entry name" value="TRYPSIN_HIS"/>
    <property type="match status" value="1"/>
</dbReference>
<dbReference type="AlphaFoldDB" id="A0AAV2HK04"/>
<dbReference type="InterPro" id="IPR001254">
    <property type="entry name" value="Trypsin_dom"/>
</dbReference>
<evidence type="ECO:0000256" key="9">
    <source>
        <dbReference type="ARBA" id="ARBA00023180"/>
    </source>
</evidence>
<dbReference type="PROSITE" id="PS50068">
    <property type="entry name" value="LDLRA_2"/>
    <property type="match status" value="6"/>
</dbReference>
<keyword evidence="4" id="KW-0732">Signal</keyword>
<keyword evidence="2" id="KW-0964">Secreted</keyword>
<dbReference type="InterPro" id="IPR043504">
    <property type="entry name" value="Peptidase_S1_PA_chymotrypsin"/>
</dbReference>
<keyword evidence="8 10" id="KW-1015">Disulfide bond</keyword>
<dbReference type="CDD" id="cd00190">
    <property type="entry name" value="Tryp_SPc"/>
    <property type="match status" value="1"/>
</dbReference>
<evidence type="ECO:0000313" key="16">
    <source>
        <dbReference type="Proteomes" id="UP001497497"/>
    </source>
</evidence>
<evidence type="ECO:0000256" key="1">
    <source>
        <dbReference type="ARBA" id="ARBA00004613"/>
    </source>
</evidence>
<keyword evidence="3 11" id="KW-0645">Protease</keyword>
<dbReference type="FunFam" id="2.40.10.10:FF:000054">
    <property type="entry name" value="Complement C1r subcomponent"/>
    <property type="match status" value="1"/>
</dbReference>
<dbReference type="PANTHER" id="PTHR24252:SF7">
    <property type="entry name" value="HYALIN"/>
    <property type="match status" value="1"/>
</dbReference>
<dbReference type="Pfam" id="PF00089">
    <property type="entry name" value="Trypsin"/>
    <property type="match status" value="1"/>
</dbReference>
<dbReference type="EMBL" id="CAXITT010000126">
    <property type="protein sequence ID" value="CAL1532856.1"/>
    <property type="molecule type" value="Genomic_DNA"/>
</dbReference>
<keyword evidence="13" id="KW-0812">Transmembrane</keyword>
<keyword evidence="5" id="KW-0677">Repeat</keyword>
<feature type="disulfide bond" evidence="10">
    <location>
        <begin position="335"/>
        <end position="350"/>
    </location>
</feature>
<dbReference type="Gene3D" id="2.40.10.10">
    <property type="entry name" value="Trypsin-like serine proteases"/>
    <property type="match status" value="1"/>
</dbReference>
<evidence type="ECO:0000256" key="4">
    <source>
        <dbReference type="ARBA" id="ARBA00022729"/>
    </source>
</evidence>
<dbReference type="Proteomes" id="UP001497497">
    <property type="component" value="Unassembled WGS sequence"/>
</dbReference>
<dbReference type="SMART" id="SM00020">
    <property type="entry name" value="Tryp_SPc"/>
    <property type="match status" value="1"/>
</dbReference>
<evidence type="ECO:0000256" key="3">
    <source>
        <dbReference type="ARBA" id="ARBA00022670"/>
    </source>
</evidence>
<evidence type="ECO:0000256" key="8">
    <source>
        <dbReference type="ARBA" id="ARBA00023157"/>
    </source>
</evidence>
<dbReference type="Gene3D" id="4.10.400.10">
    <property type="entry name" value="Low-density Lipoprotein Receptor"/>
    <property type="match status" value="6"/>
</dbReference>
<feature type="disulfide bond" evidence="10">
    <location>
        <begin position="249"/>
        <end position="267"/>
    </location>
</feature>
<dbReference type="InterPro" id="IPR018114">
    <property type="entry name" value="TRYPSIN_HIS"/>
</dbReference>
<feature type="disulfide bond" evidence="10">
    <location>
        <begin position="261"/>
        <end position="276"/>
    </location>
</feature>
<dbReference type="InterPro" id="IPR002172">
    <property type="entry name" value="LDrepeatLR_classA_rpt"/>
</dbReference>
<dbReference type="PROSITE" id="PS00135">
    <property type="entry name" value="TRYPSIN_SER"/>
    <property type="match status" value="1"/>
</dbReference>
<proteinExistence type="predicted"/>
<dbReference type="InterPro" id="IPR036772">
    <property type="entry name" value="SRCR-like_dom_sf"/>
</dbReference>
<accession>A0AAV2HK04</accession>
<sequence>MHPGSSPLHTRRNLDHVGFTSLEMSEPVTTSDGGHYSGGGGTTTAFTHGGALVTSVKTISPYLTLKQLLILILVIVLLVVGIGVTAALVITQAKAEEQVYTVPPPVFNTSTVSGATSTTTSTSTSASIETTPSPTKPSTTTPSTTTASTATPSTTTPSTTTPSTTTPSTPRASSTTVTTTPEAELSSSSTRRTTTTPFSMANSTCKTSEFICSNWNCIPLDKMCDGYPDCADGSDEGIQCSCSVDQFRCANGQCIPKAAVCNQLYDCEDKSDEANCPNCKSFQCKSNNVCLWGLNQRCDAIFHCEDYSDEMNCSRGPPAYRKCKNGVEVLKQNWCNGLDDCGDNSDEQACEFCKPNQFLCTVPLGMCIPNTWRCDGVRDCENNADESSCSKCASDQFQCKDYTCVPMELRCNGQVDCKHLGGDEDGCVEVTPASQLQVTVNGTKVLVCREDWQYAYSTYICASLKKRHVTSWFSKPPSSTAEGRFARLRNSGWNMNDPISANLEFSDACPSGEIVWVLCQDRDGCGLRKAEVMESYIAGGGVTPLGKWPWVVSLSYLKKLQCGAVLIGRRWALTAAHCVIDPLNLPHINDLTTAPFYFTITAGTTLTYYNGSSRTASAQGGWEETSAHKPQVVRVEKIILHPEAKRMPLAGGYDWDMALLELEADVNYTDFVQPLCLPQNNYVFPPIANCYMSGWGLLAEPQHNRPTQLRDARMQLWSEQRCSMMKLPGDTLISTDSFLCAGYNFGRPNACKGDSGSPLMCLDLLTGQYTLAGILSKGQGRCGARGVQTLSILFAKVSTSVNWIRDIIDPG</sequence>
<feature type="disulfide bond" evidence="10">
    <location>
        <begin position="298"/>
        <end position="313"/>
    </location>
</feature>
<feature type="disulfide bond" evidence="10">
    <location>
        <begin position="205"/>
        <end position="217"/>
    </location>
</feature>
<dbReference type="SUPFAM" id="SSF56487">
    <property type="entry name" value="SRCR-like"/>
    <property type="match status" value="1"/>
</dbReference>
<comment type="caution">
    <text evidence="10">Lacks conserved residue(s) required for the propagation of feature annotation.</text>
</comment>
<evidence type="ECO:0000259" key="14">
    <source>
        <dbReference type="PROSITE" id="PS50240"/>
    </source>
</evidence>
<dbReference type="PROSITE" id="PS50240">
    <property type="entry name" value="TRYPSIN_DOM"/>
    <property type="match status" value="1"/>
</dbReference>
<reference evidence="15 16" key="1">
    <citation type="submission" date="2024-04" db="EMBL/GenBank/DDBJ databases">
        <authorList>
            <consortium name="Genoscope - CEA"/>
            <person name="William W."/>
        </authorList>
    </citation>
    <scope>NUCLEOTIDE SEQUENCE [LARGE SCALE GENOMIC DNA]</scope>
</reference>
<dbReference type="InterPro" id="IPR036055">
    <property type="entry name" value="LDL_receptor-like_sf"/>
</dbReference>
<keyword evidence="16" id="KW-1185">Reference proteome</keyword>
<keyword evidence="6 11" id="KW-0378">Hydrolase</keyword>
<dbReference type="SUPFAM" id="SSF57424">
    <property type="entry name" value="LDL receptor-like module"/>
    <property type="match status" value="5"/>
</dbReference>
<keyword evidence="13" id="KW-1133">Transmembrane helix</keyword>
<evidence type="ECO:0000256" key="13">
    <source>
        <dbReference type="SAM" id="Phobius"/>
    </source>
</evidence>
<keyword evidence="7 11" id="KW-0720">Serine protease</keyword>
<gene>
    <name evidence="15" type="ORF">GSLYS_00006874001</name>
</gene>
<dbReference type="SUPFAM" id="SSF50494">
    <property type="entry name" value="Trypsin-like serine proteases"/>
    <property type="match status" value="1"/>
</dbReference>
<dbReference type="GO" id="GO:0005576">
    <property type="term" value="C:extracellular region"/>
    <property type="evidence" value="ECO:0007669"/>
    <property type="project" value="UniProtKB-SubCell"/>
</dbReference>
<keyword evidence="13" id="KW-0472">Membrane</keyword>
<dbReference type="GO" id="GO:0006508">
    <property type="term" value="P:proteolysis"/>
    <property type="evidence" value="ECO:0007669"/>
    <property type="project" value="UniProtKB-KW"/>
</dbReference>
<evidence type="ECO:0000256" key="7">
    <source>
        <dbReference type="ARBA" id="ARBA00022825"/>
    </source>
</evidence>
<evidence type="ECO:0000256" key="5">
    <source>
        <dbReference type="ARBA" id="ARBA00022737"/>
    </source>
</evidence>
<comment type="subcellular location">
    <subcellularLocation>
        <location evidence="1">Secreted</location>
    </subcellularLocation>
</comment>
<dbReference type="GO" id="GO:0016020">
    <property type="term" value="C:membrane"/>
    <property type="evidence" value="ECO:0007669"/>
    <property type="project" value="InterPro"/>
</dbReference>
<feature type="region of interest" description="Disordered" evidence="12">
    <location>
        <begin position="104"/>
        <end position="197"/>
    </location>
</feature>
<evidence type="ECO:0000256" key="10">
    <source>
        <dbReference type="PROSITE-ProRule" id="PRU00124"/>
    </source>
</evidence>
<protein>
    <recommendedName>
        <fullName evidence="14">Peptidase S1 domain-containing protein</fullName>
    </recommendedName>
</protein>
<feature type="domain" description="Peptidase S1" evidence="14">
    <location>
        <begin position="537"/>
        <end position="809"/>
    </location>
</feature>
<evidence type="ECO:0000256" key="6">
    <source>
        <dbReference type="ARBA" id="ARBA00022801"/>
    </source>
</evidence>
<feature type="disulfide bond" evidence="10">
    <location>
        <begin position="392"/>
        <end position="404"/>
    </location>
</feature>
<feature type="disulfide bond" evidence="10">
    <location>
        <begin position="242"/>
        <end position="254"/>
    </location>
</feature>
<feature type="disulfide bond" evidence="10">
    <location>
        <begin position="323"/>
        <end position="341"/>
    </location>
</feature>